<evidence type="ECO:0000259" key="6">
    <source>
        <dbReference type="PROSITE" id="PS50021"/>
    </source>
</evidence>
<comment type="caution">
    <text evidence="8">The sequence shown here is derived from an EMBL/GenBank/DDBJ whole genome shotgun (WGS) entry which is preliminary data.</text>
</comment>
<dbReference type="Gene3D" id="3.30.920.20">
    <property type="entry name" value="Gas2-like domain"/>
    <property type="match status" value="1"/>
</dbReference>
<feature type="domain" description="GAR" evidence="7">
    <location>
        <begin position="195"/>
        <end position="267"/>
    </location>
</feature>
<evidence type="ECO:0000259" key="7">
    <source>
        <dbReference type="PROSITE" id="PS51460"/>
    </source>
</evidence>
<feature type="compositionally biased region" description="Polar residues" evidence="5">
    <location>
        <begin position="327"/>
        <end position="336"/>
    </location>
</feature>
<dbReference type="PROSITE" id="PS51460">
    <property type="entry name" value="GAR"/>
    <property type="match status" value="1"/>
</dbReference>
<dbReference type="GO" id="GO:0008017">
    <property type="term" value="F:microtubule binding"/>
    <property type="evidence" value="ECO:0007669"/>
    <property type="project" value="InterPro"/>
</dbReference>
<dbReference type="InterPro" id="IPR036534">
    <property type="entry name" value="GAR_dom_sf"/>
</dbReference>
<dbReference type="GO" id="GO:0008093">
    <property type="term" value="F:cytoskeletal anchor activity"/>
    <property type="evidence" value="ECO:0007669"/>
    <property type="project" value="TreeGrafter"/>
</dbReference>
<keyword evidence="2" id="KW-0963">Cytoplasm</keyword>
<dbReference type="OrthoDB" id="206130at2759"/>
<comment type="similarity">
    <text evidence="4">Belongs to the GAS2 family.</text>
</comment>
<feature type="compositionally biased region" description="Basic and acidic residues" evidence="5">
    <location>
        <begin position="359"/>
        <end position="376"/>
    </location>
</feature>
<feature type="region of interest" description="Disordered" evidence="5">
    <location>
        <begin position="464"/>
        <end position="584"/>
    </location>
</feature>
<dbReference type="SMART" id="SM00243">
    <property type="entry name" value="GAS2"/>
    <property type="match status" value="1"/>
</dbReference>
<evidence type="ECO:0000256" key="3">
    <source>
        <dbReference type="ARBA" id="ARBA00023212"/>
    </source>
</evidence>
<dbReference type="FunFam" id="1.10.418.10:FF:000047">
    <property type="entry name" value="Growth arrest specific 2 like 1"/>
    <property type="match status" value="1"/>
</dbReference>
<dbReference type="SMART" id="SM00033">
    <property type="entry name" value="CH"/>
    <property type="match status" value="1"/>
</dbReference>
<dbReference type="EMBL" id="BEZZ01002430">
    <property type="protein sequence ID" value="GCC21739.1"/>
    <property type="molecule type" value="Genomic_DNA"/>
</dbReference>
<feature type="compositionally biased region" description="Low complexity" evidence="5">
    <location>
        <begin position="653"/>
        <end position="669"/>
    </location>
</feature>
<dbReference type="GO" id="GO:0031110">
    <property type="term" value="P:regulation of microtubule polymerization or depolymerization"/>
    <property type="evidence" value="ECO:0007669"/>
    <property type="project" value="TreeGrafter"/>
</dbReference>
<evidence type="ECO:0000313" key="8">
    <source>
        <dbReference type="EMBL" id="GCC21739.1"/>
    </source>
</evidence>
<dbReference type="Pfam" id="PF02187">
    <property type="entry name" value="GAS2"/>
    <property type="match status" value="1"/>
</dbReference>
<feature type="compositionally biased region" description="Basic and acidic residues" evidence="5">
    <location>
        <begin position="824"/>
        <end position="838"/>
    </location>
</feature>
<feature type="compositionally biased region" description="Polar residues" evidence="5">
    <location>
        <begin position="377"/>
        <end position="399"/>
    </location>
</feature>
<dbReference type="Gene3D" id="1.10.418.10">
    <property type="entry name" value="Calponin-like domain"/>
    <property type="match status" value="1"/>
</dbReference>
<feature type="compositionally biased region" description="Polar residues" evidence="5">
    <location>
        <begin position="931"/>
        <end position="953"/>
    </location>
</feature>
<evidence type="ECO:0000256" key="1">
    <source>
        <dbReference type="ARBA" id="ARBA00004245"/>
    </source>
</evidence>
<feature type="compositionally biased region" description="Polar residues" evidence="5">
    <location>
        <begin position="346"/>
        <end position="358"/>
    </location>
</feature>
<dbReference type="FunFam" id="3.30.920.20:FF:000004">
    <property type="entry name" value="GAS2-like protein 1 isoform X1"/>
    <property type="match status" value="1"/>
</dbReference>
<gene>
    <name evidence="8" type="ORF">chiPu_0020214</name>
</gene>
<dbReference type="PANTHER" id="PTHR46756">
    <property type="entry name" value="TRANSGELIN"/>
    <property type="match status" value="1"/>
</dbReference>
<feature type="region of interest" description="Disordered" evidence="5">
    <location>
        <begin position="794"/>
        <end position="960"/>
    </location>
</feature>
<protein>
    <recommendedName>
        <fullName evidence="10">GAR domain-containing protein</fullName>
    </recommendedName>
</protein>
<dbReference type="GO" id="GO:1904825">
    <property type="term" value="P:protein localization to microtubule plus-end"/>
    <property type="evidence" value="ECO:0007669"/>
    <property type="project" value="TreeGrafter"/>
</dbReference>
<evidence type="ECO:0000313" key="9">
    <source>
        <dbReference type="Proteomes" id="UP000287033"/>
    </source>
</evidence>
<dbReference type="OMA" id="HPAGLHY"/>
<dbReference type="STRING" id="137246.A0A401RUA1"/>
<dbReference type="GO" id="GO:0005884">
    <property type="term" value="C:actin filament"/>
    <property type="evidence" value="ECO:0007669"/>
    <property type="project" value="TreeGrafter"/>
</dbReference>
<evidence type="ECO:0000256" key="2">
    <source>
        <dbReference type="ARBA" id="ARBA00022490"/>
    </source>
</evidence>
<dbReference type="GO" id="GO:0001725">
    <property type="term" value="C:stress fiber"/>
    <property type="evidence" value="ECO:0007669"/>
    <property type="project" value="TreeGrafter"/>
</dbReference>
<dbReference type="InterPro" id="IPR001715">
    <property type="entry name" value="CH_dom"/>
</dbReference>
<dbReference type="InterPro" id="IPR003108">
    <property type="entry name" value="GAR_dom"/>
</dbReference>
<organism evidence="8 9">
    <name type="scientific">Chiloscyllium punctatum</name>
    <name type="common">Brownbanded bambooshark</name>
    <name type="synonym">Hemiscyllium punctatum</name>
    <dbReference type="NCBI Taxonomy" id="137246"/>
    <lineage>
        <taxon>Eukaryota</taxon>
        <taxon>Metazoa</taxon>
        <taxon>Chordata</taxon>
        <taxon>Craniata</taxon>
        <taxon>Vertebrata</taxon>
        <taxon>Chondrichthyes</taxon>
        <taxon>Elasmobranchii</taxon>
        <taxon>Galeomorphii</taxon>
        <taxon>Galeoidea</taxon>
        <taxon>Orectolobiformes</taxon>
        <taxon>Hemiscylliidae</taxon>
        <taxon>Chiloscyllium</taxon>
    </lineage>
</organism>
<feature type="compositionally biased region" description="Basic and acidic residues" evidence="5">
    <location>
        <begin position="854"/>
        <end position="863"/>
    </location>
</feature>
<dbReference type="GO" id="GO:0035371">
    <property type="term" value="C:microtubule plus-end"/>
    <property type="evidence" value="ECO:0007669"/>
    <property type="project" value="TreeGrafter"/>
</dbReference>
<dbReference type="GO" id="GO:0001578">
    <property type="term" value="P:microtubule bundle formation"/>
    <property type="evidence" value="ECO:0007669"/>
    <property type="project" value="TreeGrafter"/>
</dbReference>
<comment type="subcellular location">
    <subcellularLocation>
        <location evidence="1">Cytoplasm</location>
        <location evidence="1">Cytoskeleton</location>
    </subcellularLocation>
</comment>
<dbReference type="GO" id="GO:0051764">
    <property type="term" value="P:actin crosslink formation"/>
    <property type="evidence" value="ECO:0007669"/>
    <property type="project" value="TreeGrafter"/>
</dbReference>
<accession>A0A401RUA1</accession>
<dbReference type="AlphaFoldDB" id="A0A401RUA1"/>
<dbReference type="CDD" id="cd21268">
    <property type="entry name" value="CH_GAS2L1_2"/>
    <property type="match status" value="1"/>
</dbReference>
<feature type="compositionally biased region" description="Polar residues" evidence="5">
    <location>
        <begin position="794"/>
        <end position="810"/>
    </location>
</feature>
<dbReference type="SUPFAM" id="SSF47576">
    <property type="entry name" value="Calponin-homology domain, CH-domain"/>
    <property type="match status" value="1"/>
</dbReference>
<dbReference type="GO" id="GO:0005737">
    <property type="term" value="C:cytoplasm"/>
    <property type="evidence" value="ECO:0007669"/>
    <property type="project" value="TreeGrafter"/>
</dbReference>
<evidence type="ECO:0000256" key="5">
    <source>
        <dbReference type="SAM" id="MobiDB-lite"/>
    </source>
</evidence>
<feature type="domain" description="Calponin-homology (CH)" evidence="6">
    <location>
        <begin position="26"/>
        <end position="153"/>
    </location>
</feature>
<sequence length="960" mass="106962">MANAHNIQSATAKSIRPFRSSGEYLLAMKEDLAEWLHELYGLQLHAQGLLDALQTGCLLCTHANNVTRVARDFSREYPQLLSKLKLPQAGVTYTTSAQPGTFQARDNISNFISWCRKELEIQDVLMFETEDLVLRKNKKNVVLCLLEVARRASKFGMLAPVLIQMEEQIEEEIREEMDLPSETIPPRPKPQKELCDFRNLDEMVRHLVSRCTCPDQFPMVKVSEGKYKVGDSNTLIFVRILRSLVMVRVGGGWDTLEHYLDKHDPCRCTSLTHKQVSRFSSPHRPVNPVHQIKVRLPPRTDQTNKPQTALILSRSQSPMPPVEWRLNSPSAVSTRGRSAVRPPSPNVHTPSAGHLTTRTPRDKSEPRQLFHTRQKDQPATPSYQMSVNVESTKANSNATIAARTGRERSRTLPAPSKSSVAQDNKRTLVSTVDTKNVPSQLAVPQQSNTRLNQTWTSAQFLESKVDQSNSNEGKPSTSAVSQKSSSEMTPRTSKGSVRSNSPAPSRVSKLSLVQVAERRSDKGQVSHRPLSPDGTWQEGCWQEPKCVSKPPHDGDKKWSQPKGRMRSRTPEPYSINNNNNKSVNSDMRELCTYTPPPINPTQESELYKSLEDEIASNMKALQVGLHEDNVEVSEPDAFALVPSLSSSSKCKQPDSPISSKRSVSSLPSPCDNTSRPYSCINVASTQTGRVTENGSSFNAVLAELVSGTQKLNRVDIENWIAKSPKMLLTKSSANPQAAALSPFPNRIEVKSESCTKIGSKSVQCNQQTNDFKGTNLNSVKSQIMLAQNNVNAVEVNSRSTNEGSDTNSSLEWIDPPCTLQKAKAQQERQKRSLRKPERVPSIYKLKLRPKIRPRRDNRPEKKPSRIPTPLSYREADKTVKGLTKSGSSQKSHKANSKVSKSKVQGRQIPALHFTKPEEDLGSGEDVWVHQHSVSPSDRTAVQQSVIQDSGQSQEAEESWV</sequence>
<feature type="compositionally biased region" description="Polar residues" evidence="5">
    <location>
        <begin position="464"/>
        <end position="503"/>
    </location>
</feature>
<name>A0A401RUA1_CHIPU</name>
<feature type="region of interest" description="Disordered" evidence="5">
    <location>
        <begin position="312"/>
        <end position="450"/>
    </location>
</feature>
<dbReference type="Pfam" id="PF00307">
    <property type="entry name" value="CH"/>
    <property type="match status" value="1"/>
</dbReference>
<reference evidence="8 9" key="1">
    <citation type="journal article" date="2018" name="Nat. Ecol. Evol.">
        <title>Shark genomes provide insights into elasmobranch evolution and the origin of vertebrates.</title>
        <authorList>
            <person name="Hara Y"/>
            <person name="Yamaguchi K"/>
            <person name="Onimaru K"/>
            <person name="Kadota M"/>
            <person name="Koyanagi M"/>
            <person name="Keeley SD"/>
            <person name="Tatsumi K"/>
            <person name="Tanaka K"/>
            <person name="Motone F"/>
            <person name="Kageyama Y"/>
            <person name="Nozu R"/>
            <person name="Adachi N"/>
            <person name="Nishimura O"/>
            <person name="Nakagawa R"/>
            <person name="Tanegashima C"/>
            <person name="Kiyatake I"/>
            <person name="Matsumoto R"/>
            <person name="Murakumo K"/>
            <person name="Nishida K"/>
            <person name="Terakita A"/>
            <person name="Kuratani S"/>
            <person name="Sato K"/>
            <person name="Hyodo S Kuraku.S."/>
        </authorList>
    </citation>
    <scope>NUCLEOTIDE SEQUENCE [LARGE SCALE GENOMIC DNA]</scope>
</reference>
<dbReference type="PROSITE" id="PS50021">
    <property type="entry name" value="CH"/>
    <property type="match status" value="1"/>
</dbReference>
<keyword evidence="9" id="KW-1185">Reference proteome</keyword>
<feature type="region of interest" description="Disordered" evidence="5">
    <location>
        <begin position="645"/>
        <end position="673"/>
    </location>
</feature>
<evidence type="ECO:0000256" key="4">
    <source>
        <dbReference type="ARBA" id="ARBA00038441"/>
    </source>
</evidence>
<dbReference type="Proteomes" id="UP000287033">
    <property type="component" value="Unassembled WGS sequence"/>
</dbReference>
<evidence type="ECO:0008006" key="10">
    <source>
        <dbReference type="Google" id="ProtNLM"/>
    </source>
</evidence>
<dbReference type="SUPFAM" id="SSF143575">
    <property type="entry name" value="GAS2 domain-like"/>
    <property type="match status" value="1"/>
</dbReference>
<proteinExistence type="inferred from homology"/>
<dbReference type="InterPro" id="IPR036872">
    <property type="entry name" value="CH_dom_sf"/>
</dbReference>
<dbReference type="GO" id="GO:0051015">
    <property type="term" value="F:actin filament binding"/>
    <property type="evidence" value="ECO:0007669"/>
    <property type="project" value="TreeGrafter"/>
</dbReference>
<dbReference type="PANTHER" id="PTHR46756:SF18">
    <property type="entry name" value="GAS2-LIKE PROTEIN PICKLED EGGS"/>
    <property type="match status" value="1"/>
</dbReference>
<keyword evidence="3" id="KW-0206">Cytoskeleton</keyword>
<feature type="compositionally biased region" description="Polar residues" evidence="5">
    <location>
        <begin position="416"/>
        <end position="450"/>
    </location>
</feature>